<dbReference type="InterPro" id="IPR003591">
    <property type="entry name" value="Leu-rich_rpt_typical-subtyp"/>
</dbReference>
<evidence type="ECO:0000256" key="3">
    <source>
        <dbReference type="ARBA" id="ARBA00022737"/>
    </source>
</evidence>
<keyword evidence="2" id="KW-0433">Leucine-rich repeat</keyword>
<accession>A0ABR1FCH1</accession>
<comment type="subcellular location">
    <subcellularLocation>
        <location evidence="1">Nucleus</location>
    </subcellularLocation>
</comment>
<dbReference type="GeneID" id="90037020"/>
<comment type="similarity">
    <text evidence="5">Belongs to the U2 small nuclear ribonucleoprotein A family.</text>
</comment>
<evidence type="ECO:0000256" key="2">
    <source>
        <dbReference type="ARBA" id="ARBA00022614"/>
    </source>
</evidence>
<evidence type="ECO:0000256" key="4">
    <source>
        <dbReference type="ARBA" id="ARBA00023242"/>
    </source>
</evidence>
<sequence length="239" mass="26726">MKLTVDLINASPSYINPLKDRELSLRGHRIPMIENLGVSKDLNDTIDLTDNDITTLTNLPRLIRLRRLLLARNKITHIAPTLTSSVPNLTTLILTSNSIQNLADLNGLGACRRLTYLSLLGNPVARKEHYRLFVIWRIPSVRILDFEKVRQAEREQAAKLFGTTDEPTELATKLSTVSNVRTFDVGSSSSSSTSQSASARNGTVKLTAAERERIVEQLRNAKSLAEIERLEQTLRRLEG</sequence>
<organism evidence="7 8">
    <name type="scientific">Myxozyma melibiosi</name>
    <dbReference type="NCBI Taxonomy" id="54550"/>
    <lineage>
        <taxon>Eukaryota</taxon>
        <taxon>Fungi</taxon>
        <taxon>Dikarya</taxon>
        <taxon>Ascomycota</taxon>
        <taxon>Saccharomycotina</taxon>
        <taxon>Lipomycetes</taxon>
        <taxon>Lipomycetales</taxon>
        <taxon>Lipomycetaceae</taxon>
        <taxon>Myxozyma</taxon>
    </lineage>
</organism>
<evidence type="ECO:0000256" key="1">
    <source>
        <dbReference type="ARBA" id="ARBA00004123"/>
    </source>
</evidence>
<dbReference type="InterPro" id="IPR044640">
    <property type="entry name" value="RU2A"/>
</dbReference>
<keyword evidence="8" id="KW-1185">Reference proteome</keyword>
<proteinExistence type="inferred from homology"/>
<dbReference type="SMART" id="SM00369">
    <property type="entry name" value="LRR_TYP"/>
    <property type="match status" value="2"/>
</dbReference>
<dbReference type="Proteomes" id="UP001498771">
    <property type="component" value="Unassembled WGS sequence"/>
</dbReference>
<keyword evidence="3" id="KW-0677">Repeat</keyword>
<name>A0ABR1FCH1_9ASCO</name>
<comment type="caution">
    <text evidence="7">The sequence shown here is derived from an EMBL/GenBank/DDBJ whole genome shotgun (WGS) entry which is preliminary data.</text>
</comment>
<evidence type="ECO:0000313" key="7">
    <source>
        <dbReference type="EMBL" id="KAK7207544.1"/>
    </source>
</evidence>
<dbReference type="PANTHER" id="PTHR10552:SF6">
    <property type="entry name" value="U2 SMALL NUCLEAR RIBONUCLEOPROTEIN A"/>
    <property type="match status" value="1"/>
</dbReference>
<dbReference type="PROSITE" id="PS51450">
    <property type="entry name" value="LRR"/>
    <property type="match status" value="1"/>
</dbReference>
<evidence type="ECO:0000313" key="8">
    <source>
        <dbReference type="Proteomes" id="UP001498771"/>
    </source>
</evidence>
<dbReference type="EMBL" id="JBBJBU010000001">
    <property type="protein sequence ID" value="KAK7207544.1"/>
    <property type="molecule type" value="Genomic_DNA"/>
</dbReference>
<dbReference type="Pfam" id="PF14580">
    <property type="entry name" value="LRR_9"/>
    <property type="match status" value="1"/>
</dbReference>
<dbReference type="SUPFAM" id="SSF52058">
    <property type="entry name" value="L domain-like"/>
    <property type="match status" value="1"/>
</dbReference>
<evidence type="ECO:0000256" key="5">
    <source>
        <dbReference type="ARBA" id="ARBA00024196"/>
    </source>
</evidence>
<keyword evidence="7" id="KW-0687">Ribonucleoprotein</keyword>
<keyword evidence="4" id="KW-0539">Nucleus</keyword>
<dbReference type="Gene3D" id="3.80.10.10">
    <property type="entry name" value="Ribonuclease Inhibitor"/>
    <property type="match status" value="1"/>
</dbReference>
<gene>
    <name evidence="7" type="ORF">BZA70DRAFT_271595</name>
</gene>
<dbReference type="InterPro" id="IPR032675">
    <property type="entry name" value="LRR_dom_sf"/>
</dbReference>
<protein>
    <recommendedName>
        <fullName evidence="6">U2 small nuclear ribonucleoprotein A'</fullName>
    </recommendedName>
</protein>
<dbReference type="RefSeq" id="XP_064770577.1">
    <property type="nucleotide sequence ID" value="XM_064911508.1"/>
</dbReference>
<dbReference type="PANTHER" id="PTHR10552">
    <property type="entry name" value="U2 SMALL NUCLEAR RIBONUCLEOPROTEIN A"/>
    <property type="match status" value="1"/>
</dbReference>
<dbReference type="GO" id="GO:1990904">
    <property type="term" value="C:ribonucleoprotein complex"/>
    <property type="evidence" value="ECO:0007669"/>
    <property type="project" value="UniProtKB-KW"/>
</dbReference>
<reference evidence="7 8" key="1">
    <citation type="submission" date="2024-03" db="EMBL/GenBank/DDBJ databases">
        <title>Genome-scale model development and genomic sequencing of the oleaginous clade Lipomyces.</title>
        <authorList>
            <consortium name="Lawrence Berkeley National Laboratory"/>
            <person name="Czajka J.J."/>
            <person name="Han Y."/>
            <person name="Kim J."/>
            <person name="Mondo S.J."/>
            <person name="Hofstad B.A."/>
            <person name="Robles A."/>
            <person name="Haridas S."/>
            <person name="Riley R."/>
            <person name="LaButti K."/>
            <person name="Pangilinan J."/>
            <person name="Andreopoulos W."/>
            <person name="Lipzen A."/>
            <person name="Yan J."/>
            <person name="Wang M."/>
            <person name="Ng V."/>
            <person name="Grigoriev I.V."/>
            <person name="Spatafora J.W."/>
            <person name="Magnuson J.K."/>
            <person name="Baker S.E."/>
            <person name="Pomraning K.R."/>
        </authorList>
    </citation>
    <scope>NUCLEOTIDE SEQUENCE [LARGE SCALE GENOMIC DNA]</scope>
    <source>
        <strain evidence="7 8">Phaff 52-87</strain>
    </source>
</reference>
<evidence type="ECO:0000256" key="6">
    <source>
        <dbReference type="ARBA" id="ARBA00024238"/>
    </source>
</evidence>
<dbReference type="InterPro" id="IPR001611">
    <property type="entry name" value="Leu-rich_rpt"/>
</dbReference>